<comment type="caution">
    <text evidence="1">The sequence shown here is derived from an EMBL/GenBank/DDBJ whole genome shotgun (WGS) entry which is preliminary data.</text>
</comment>
<dbReference type="Proteomes" id="UP000807769">
    <property type="component" value="Unassembled WGS sequence"/>
</dbReference>
<name>A0A9P7DK70_9AGAM</name>
<accession>A0A9P7DK70</accession>
<dbReference type="EMBL" id="JABBWG010000245">
    <property type="protein sequence ID" value="KAG1796832.1"/>
    <property type="molecule type" value="Genomic_DNA"/>
</dbReference>
<organism evidence="1 2">
    <name type="scientific">Suillus subaureus</name>
    <dbReference type="NCBI Taxonomy" id="48587"/>
    <lineage>
        <taxon>Eukaryota</taxon>
        <taxon>Fungi</taxon>
        <taxon>Dikarya</taxon>
        <taxon>Basidiomycota</taxon>
        <taxon>Agaricomycotina</taxon>
        <taxon>Agaricomycetes</taxon>
        <taxon>Agaricomycetidae</taxon>
        <taxon>Boletales</taxon>
        <taxon>Suillineae</taxon>
        <taxon>Suillaceae</taxon>
        <taxon>Suillus</taxon>
    </lineage>
</organism>
<dbReference type="AlphaFoldDB" id="A0A9P7DK70"/>
<dbReference type="RefSeq" id="XP_041185392.1">
    <property type="nucleotide sequence ID" value="XM_041337438.1"/>
</dbReference>
<dbReference type="OrthoDB" id="10638119at2759"/>
<evidence type="ECO:0000313" key="2">
    <source>
        <dbReference type="Proteomes" id="UP000807769"/>
    </source>
</evidence>
<protein>
    <submittedName>
        <fullName evidence="1">Uncharacterized protein</fullName>
    </submittedName>
</protein>
<evidence type="ECO:0000313" key="1">
    <source>
        <dbReference type="EMBL" id="KAG1796832.1"/>
    </source>
</evidence>
<sequence length="143" mass="16044">MAGLVRLLARRLSLFRVTMRHEACCLCYLSAERATLAQTDITKYHIRHVEFCDKGVPPRLCHKRKTRVLHVSCTCNDGLASNLMVPICNRDSITHSTASPLDVIIDPPPFTGSALLDNRSFIAISPLGIKFHVCHPIPRPRLF</sequence>
<proteinExistence type="predicted"/>
<dbReference type="GeneID" id="64631454"/>
<gene>
    <name evidence="1" type="ORF">BJ212DRAFT_1407599</name>
</gene>
<keyword evidence="2" id="KW-1185">Reference proteome</keyword>
<reference evidence="1" key="1">
    <citation type="journal article" date="2020" name="New Phytol.">
        <title>Comparative genomics reveals dynamic genome evolution in host specialist ectomycorrhizal fungi.</title>
        <authorList>
            <person name="Lofgren L.A."/>
            <person name="Nguyen N.H."/>
            <person name="Vilgalys R."/>
            <person name="Ruytinx J."/>
            <person name="Liao H.L."/>
            <person name="Branco S."/>
            <person name="Kuo A."/>
            <person name="LaButti K."/>
            <person name="Lipzen A."/>
            <person name="Andreopoulos W."/>
            <person name="Pangilinan J."/>
            <person name="Riley R."/>
            <person name="Hundley H."/>
            <person name="Na H."/>
            <person name="Barry K."/>
            <person name="Grigoriev I.V."/>
            <person name="Stajich J.E."/>
            <person name="Kennedy P.G."/>
        </authorList>
    </citation>
    <scope>NUCLEOTIDE SEQUENCE</scope>
    <source>
        <strain evidence="1">MN1</strain>
    </source>
</reference>